<name>A0AB33JNB4_9BACT</name>
<gene>
    <name evidence="1" type="ORF">GTC17262_02610</name>
</gene>
<accession>A0AB33JNB4</accession>
<dbReference type="AlphaFoldDB" id="A0AB33JNB4"/>
<sequence>MATVKARGQITIVDLNDAKQIQMRLDISERVQIFNPDTKVYTPNFTSSPCVVTPRVYVTGNSSNQVSQLTALSYIIGGVTVNAGQTSGAYTVAAISAGGALTIKQNITAGSLKISCKATYHDSETGQDSILEYEDSIVRSSSAGALFQVVVTAPKGRVFDEGNALTSLQLVANVYRGGTRDTDGLNFTWEKFIPTGGGTWQAVNTGVSTVGGTSTLTVGINDVLNFQSYRVVAKDGSDRAEAIETLEDKTDPYTVEVASTTGDKIVNGQGNTQLMARVYRGTTKIEDEITPQSSRKFTCTWFKYDKNGNKANWAGTSSNVKTGNPITVAANEIDQKATFFCEISQ</sequence>
<proteinExistence type="predicted"/>
<dbReference type="EMBL" id="AP035789">
    <property type="protein sequence ID" value="BFO80070.1"/>
    <property type="molecule type" value="Genomic_DNA"/>
</dbReference>
<protein>
    <recommendedName>
        <fullName evidence="2">Ig-like domain-containing protein</fullName>
    </recommendedName>
</protein>
<evidence type="ECO:0000313" key="1">
    <source>
        <dbReference type="EMBL" id="BFO80070.1"/>
    </source>
</evidence>
<organism evidence="1">
    <name type="scientific">Prevotella sp. GTC17262</name>
    <dbReference type="NCBI Taxonomy" id="3236797"/>
    <lineage>
        <taxon>Bacteria</taxon>
        <taxon>Pseudomonadati</taxon>
        <taxon>Bacteroidota</taxon>
        <taxon>Bacteroidia</taxon>
        <taxon>Bacteroidales</taxon>
        <taxon>Prevotellaceae</taxon>
        <taxon>Prevotella</taxon>
    </lineage>
</organism>
<evidence type="ECO:0008006" key="2">
    <source>
        <dbReference type="Google" id="ProtNLM"/>
    </source>
</evidence>
<reference evidence="1" key="1">
    <citation type="submission" date="2024-07" db="EMBL/GenBank/DDBJ databases">
        <title>Complete genome sequence of Prevotella sp. YM-2024 GTC17262.</title>
        <authorList>
            <person name="Hayashi M."/>
            <person name="Muto Y."/>
            <person name="Tanaka K."/>
            <person name="Niwa H."/>
        </authorList>
    </citation>
    <scope>NUCLEOTIDE SEQUENCE</scope>
    <source>
        <strain evidence="1">GTC17262</strain>
    </source>
</reference>